<evidence type="ECO:0000256" key="2">
    <source>
        <dbReference type="ARBA" id="ARBA00022490"/>
    </source>
</evidence>
<keyword evidence="7" id="KW-1185">Reference proteome</keyword>
<dbReference type="GO" id="GO:0003727">
    <property type="term" value="F:single-stranded RNA binding"/>
    <property type="evidence" value="ECO:0007669"/>
    <property type="project" value="TreeGrafter"/>
</dbReference>
<dbReference type="GO" id="GO:0016891">
    <property type="term" value="F:RNA endonuclease activity producing 5'-phosphomonoesters, hydrolytic mechanism"/>
    <property type="evidence" value="ECO:0007669"/>
    <property type="project" value="TreeGrafter"/>
</dbReference>
<comment type="subcellular location">
    <subcellularLocation>
        <location evidence="1">Cytoplasm</location>
    </subcellularLocation>
</comment>
<dbReference type="GO" id="GO:0005730">
    <property type="term" value="C:nucleolus"/>
    <property type="evidence" value="ECO:0007669"/>
    <property type="project" value="TreeGrafter"/>
</dbReference>
<protein>
    <submittedName>
        <fullName evidence="6">Endonuclease V, putative</fullName>
        <ecNumber evidence="6">3.1.21.7</ecNumber>
    </submittedName>
</protein>
<dbReference type="Pfam" id="PF04493">
    <property type="entry name" value="Endonuclease_5"/>
    <property type="match status" value="1"/>
</dbReference>
<dbReference type="InterPro" id="IPR007581">
    <property type="entry name" value="Endonuclease-V"/>
</dbReference>
<evidence type="ECO:0000256" key="1">
    <source>
        <dbReference type="ARBA" id="ARBA00004496"/>
    </source>
</evidence>
<dbReference type="GO" id="GO:0043737">
    <property type="term" value="F:deoxyribonuclease V activity"/>
    <property type="evidence" value="ECO:0007669"/>
    <property type="project" value="UniProtKB-EC"/>
</dbReference>
<dbReference type="GO" id="GO:0005737">
    <property type="term" value="C:cytoplasm"/>
    <property type="evidence" value="ECO:0007669"/>
    <property type="project" value="UniProtKB-SubCell"/>
</dbReference>
<evidence type="ECO:0000313" key="7">
    <source>
        <dbReference type="Proteomes" id="UP000014680"/>
    </source>
</evidence>
<dbReference type="AlphaFoldDB" id="A0A0A1U5A1"/>
<dbReference type="RefSeq" id="XP_004253707.1">
    <property type="nucleotide sequence ID" value="XM_004253659.1"/>
</dbReference>
<reference evidence="6 7" key="1">
    <citation type="submission" date="2012-10" db="EMBL/GenBank/DDBJ databases">
        <authorList>
            <person name="Zafar N."/>
            <person name="Inman J."/>
            <person name="Hall N."/>
            <person name="Lorenzi H."/>
            <person name="Caler E."/>
        </authorList>
    </citation>
    <scope>NUCLEOTIDE SEQUENCE [LARGE SCALE GENOMIC DNA]</scope>
    <source>
        <strain evidence="6 7">IP1</strain>
    </source>
</reference>
<dbReference type="PANTHER" id="PTHR28511:SF1">
    <property type="entry name" value="ENDONUCLEASE V"/>
    <property type="match status" value="1"/>
</dbReference>
<dbReference type="CDD" id="cd06559">
    <property type="entry name" value="Endonuclease_V"/>
    <property type="match status" value="1"/>
</dbReference>
<dbReference type="EMBL" id="KB206890">
    <property type="protein sequence ID" value="ELP86936.1"/>
    <property type="molecule type" value="Genomic_DNA"/>
</dbReference>
<accession>A0A0A1U5A1</accession>
<sequence length="248" mass="27312">MAQEEGTHEEEWKAYQLQHAPEVKREDDHNWTLDTLKYIGGLDITFSTKETNVALGCLVVCEYPSCKEILKLTLRKVINVPYISGYLGFREVEVYKELLEMCKKDHSEFYPEVVLVDGNGVYHPRRFGSATHVGFACDIPSIGVAKTVLLVDGVGKTEINKAALSINPGDSIDVNSKKGEVLCAVIRSSGGGKNPIIVSCGNKVSLTTAVAICKTCCLHKIPEPIRLADLDSRKMLRDEGLLPHLSPK</sequence>
<evidence type="ECO:0000256" key="3">
    <source>
        <dbReference type="ARBA" id="ARBA00022722"/>
    </source>
</evidence>
<dbReference type="GO" id="GO:0006281">
    <property type="term" value="P:DNA repair"/>
    <property type="evidence" value="ECO:0007669"/>
    <property type="project" value="InterPro"/>
</dbReference>
<proteinExistence type="predicted"/>
<evidence type="ECO:0000313" key="6">
    <source>
        <dbReference type="EMBL" id="ELP86936.1"/>
    </source>
</evidence>
<dbReference type="Gene3D" id="3.30.2170.10">
    <property type="entry name" value="archaeoglobus fulgidus dsm 4304 superfamily"/>
    <property type="match status" value="1"/>
</dbReference>
<dbReference type="OrthoDB" id="20018at2759"/>
<dbReference type="PANTHER" id="PTHR28511">
    <property type="entry name" value="ENDONUCLEASE V"/>
    <property type="match status" value="1"/>
</dbReference>
<dbReference type="EC" id="3.1.21.7" evidence="6"/>
<keyword evidence="2" id="KW-0963">Cytoplasm</keyword>
<dbReference type="KEGG" id="eiv:EIN_315650"/>
<evidence type="ECO:0000256" key="5">
    <source>
        <dbReference type="ARBA" id="ARBA00022801"/>
    </source>
</evidence>
<dbReference type="VEuPathDB" id="AmoebaDB:EIN_315650"/>
<keyword evidence="3" id="KW-0540">Nuclease</keyword>
<keyword evidence="5 6" id="KW-0378">Hydrolase</keyword>
<dbReference type="FunFam" id="3.30.2170.10:FF:000004">
    <property type="entry name" value="Endonuclease V, putative"/>
    <property type="match status" value="1"/>
</dbReference>
<gene>
    <name evidence="6" type="ORF">EIN_315650</name>
</gene>
<name>A0A0A1U5A1_ENTIV</name>
<evidence type="ECO:0000256" key="4">
    <source>
        <dbReference type="ARBA" id="ARBA00022759"/>
    </source>
</evidence>
<dbReference type="OMA" id="NACAHTL"/>
<dbReference type="GeneID" id="14885894"/>
<organism evidence="6 7">
    <name type="scientific">Entamoeba invadens IP1</name>
    <dbReference type="NCBI Taxonomy" id="370355"/>
    <lineage>
        <taxon>Eukaryota</taxon>
        <taxon>Amoebozoa</taxon>
        <taxon>Evosea</taxon>
        <taxon>Archamoebae</taxon>
        <taxon>Mastigamoebida</taxon>
        <taxon>Entamoebidae</taxon>
        <taxon>Entamoeba</taxon>
    </lineage>
</organism>
<keyword evidence="4 6" id="KW-0255">Endonuclease</keyword>
<dbReference type="Proteomes" id="UP000014680">
    <property type="component" value="Unassembled WGS sequence"/>
</dbReference>